<name>A0A5P1EWL9_ASPOF</name>
<protein>
    <recommendedName>
        <fullName evidence="2">MI domain-containing protein</fullName>
    </recommendedName>
</protein>
<dbReference type="GO" id="GO:0016281">
    <property type="term" value="C:eukaryotic translation initiation factor 4F complex"/>
    <property type="evidence" value="ECO:0007669"/>
    <property type="project" value="TreeGrafter"/>
</dbReference>
<dbReference type="OMA" id="RSFPNIF"/>
<dbReference type="AlphaFoldDB" id="A0A5P1EWL9"/>
<accession>A0A5P1EWL9</accession>
<dbReference type="GO" id="GO:0006417">
    <property type="term" value="P:regulation of translation"/>
    <property type="evidence" value="ECO:0007669"/>
    <property type="project" value="UniProtKB-KW"/>
</dbReference>
<dbReference type="PANTHER" id="PTHR23253:SF53">
    <property type="entry name" value="EUKARYOTIC TRANSLATION INITIATION FACTOR ISOFORM 4G-1"/>
    <property type="match status" value="1"/>
</dbReference>
<evidence type="ECO:0000313" key="4">
    <source>
        <dbReference type="Proteomes" id="UP000243459"/>
    </source>
</evidence>
<dbReference type="Gramene" id="ONK70475">
    <property type="protein sequence ID" value="ONK70475"/>
    <property type="gene ID" value="A4U43_C05F34100"/>
</dbReference>
<dbReference type="SMART" id="SM00544">
    <property type="entry name" value="MA3"/>
    <property type="match status" value="1"/>
</dbReference>
<dbReference type="PROSITE" id="PS51366">
    <property type="entry name" value="MI"/>
    <property type="match status" value="1"/>
</dbReference>
<dbReference type="Pfam" id="PF02847">
    <property type="entry name" value="MA3"/>
    <property type="match status" value="1"/>
</dbReference>
<dbReference type="InterPro" id="IPR016024">
    <property type="entry name" value="ARM-type_fold"/>
</dbReference>
<keyword evidence="4" id="KW-1185">Reference proteome</keyword>
<dbReference type="PANTHER" id="PTHR23253">
    <property type="entry name" value="EUKARYOTIC TRANSLATION INITIATION FACTOR 4 GAMMA"/>
    <property type="match status" value="1"/>
</dbReference>
<dbReference type="Gene3D" id="1.25.40.180">
    <property type="match status" value="1"/>
</dbReference>
<sequence length="190" mass="20740">MKPLGPVTPVVTEKPATIAPRVNPAELHKKTISLLQEYFHVRILDEAAQCIEELKSPEYHPEVVKEAINLALDKGYACVELVINLLDFLLAKKILTPRDLGTGCLLYGSMMDDIAIDLPNAPKHFGEVVGKLIVSGGLSFKVVEEILKKVEDSMFRSAMFDSVMMTVEGSSADILKGQAADVKTCQSLVS</sequence>
<dbReference type="Proteomes" id="UP000243459">
    <property type="component" value="Chromosome 5"/>
</dbReference>
<feature type="domain" description="MI" evidence="2">
    <location>
        <begin position="26"/>
        <end position="148"/>
    </location>
</feature>
<dbReference type="EMBL" id="CM007385">
    <property type="protein sequence ID" value="ONK70475.1"/>
    <property type="molecule type" value="Genomic_DNA"/>
</dbReference>
<dbReference type="InterPro" id="IPR003891">
    <property type="entry name" value="Initiation_fac_eIF4g_MI"/>
</dbReference>
<dbReference type="GO" id="GO:0003729">
    <property type="term" value="F:mRNA binding"/>
    <property type="evidence" value="ECO:0007669"/>
    <property type="project" value="TreeGrafter"/>
</dbReference>
<keyword evidence="1" id="KW-0810">Translation regulation</keyword>
<reference evidence="4" key="1">
    <citation type="journal article" date="2017" name="Nat. Commun.">
        <title>The asparagus genome sheds light on the origin and evolution of a young Y chromosome.</title>
        <authorList>
            <person name="Harkess A."/>
            <person name="Zhou J."/>
            <person name="Xu C."/>
            <person name="Bowers J.E."/>
            <person name="Van der Hulst R."/>
            <person name="Ayyampalayam S."/>
            <person name="Mercati F."/>
            <person name="Riccardi P."/>
            <person name="McKain M.R."/>
            <person name="Kakrana A."/>
            <person name="Tang H."/>
            <person name="Ray J."/>
            <person name="Groenendijk J."/>
            <person name="Arikit S."/>
            <person name="Mathioni S.M."/>
            <person name="Nakano M."/>
            <person name="Shan H."/>
            <person name="Telgmann-Rauber A."/>
            <person name="Kanno A."/>
            <person name="Yue Z."/>
            <person name="Chen H."/>
            <person name="Li W."/>
            <person name="Chen Y."/>
            <person name="Xu X."/>
            <person name="Zhang Y."/>
            <person name="Luo S."/>
            <person name="Chen H."/>
            <person name="Gao J."/>
            <person name="Mao Z."/>
            <person name="Pires J.C."/>
            <person name="Luo M."/>
            <person name="Kudrna D."/>
            <person name="Wing R.A."/>
            <person name="Meyers B.C."/>
            <person name="Yi K."/>
            <person name="Kong H."/>
            <person name="Lavrijsen P."/>
            <person name="Sunseri F."/>
            <person name="Falavigna A."/>
            <person name="Ye Y."/>
            <person name="Leebens-Mack J.H."/>
            <person name="Chen G."/>
        </authorList>
    </citation>
    <scope>NUCLEOTIDE SEQUENCE [LARGE SCALE GENOMIC DNA]</scope>
    <source>
        <strain evidence="4">cv. DH0086</strain>
    </source>
</reference>
<evidence type="ECO:0000256" key="1">
    <source>
        <dbReference type="ARBA" id="ARBA00022845"/>
    </source>
</evidence>
<gene>
    <name evidence="3" type="ORF">A4U43_C05F34100</name>
</gene>
<dbReference type="SUPFAM" id="SSF48371">
    <property type="entry name" value="ARM repeat"/>
    <property type="match status" value="1"/>
</dbReference>
<evidence type="ECO:0000313" key="3">
    <source>
        <dbReference type="EMBL" id="ONK70475.1"/>
    </source>
</evidence>
<proteinExistence type="predicted"/>
<organism evidence="3 4">
    <name type="scientific">Asparagus officinalis</name>
    <name type="common">Garden asparagus</name>
    <dbReference type="NCBI Taxonomy" id="4686"/>
    <lineage>
        <taxon>Eukaryota</taxon>
        <taxon>Viridiplantae</taxon>
        <taxon>Streptophyta</taxon>
        <taxon>Embryophyta</taxon>
        <taxon>Tracheophyta</taxon>
        <taxon>Spermatophyta</taxon>
        <taxon>Magnoliopsida</taxon>
        <taxon>Liliopsida</taxon>
        <taxon>Asparagales</taxon>
        <taxon>Asparagaceae</taxon>
        <taxon>Asparagoideae</taxon>
        <taxon>Asparagus</taxon>
    </lineage>
</organism>
<dbReference type="GO" id="GO:0003743">
    <property type="term" value="F:translation initiation factor activity"/>
    <property type="evidence" value="ECO:0007669"/>
    <property type="project" value="TreeGrafter"/>
</dbReference>
<evidence type="ECO:0000259" key="2">
    <source>
        <dbReference type="PROSITE" id="PS51366"/>
    </source>
</evidence>